<comment type="caution">
    <text evidence="2">The sequence shown here is derived from an EMBL/GenBank/DDBJ whole genome shotgun (WGS) entry which is preliminary data.</text>
</comment>
<feature type="domain" description="Nucleotidyl transferase" evidence="1">
    <location>
        <begin position="3"/>
        <end position="226"/>
    </location>
</feature>
<dbReference type="InterPro" id="IPR050486">
    <property type="entry name" value="Mannose-1P_guanyltransferase"/>
</dbReference>
<dbReference type="Pfam" id="PF00483">
    <property type="entry name" value="NTP_transferase"/>
    <property type="match status" value="1"/>
</dbReference>
<dbReference type="SUPFAM" id="SSF53448">
    <property type="entry name" value="Nucleotide-diphospho-sugar transferases"/>
    <property type="match status" value="1"/>
</dbReference>
<accession>A0A1F5MK87</accession>
<dbReference type="PANTHER" id="PTHR22572">
    <property type="entry name" value="SUGAR-1-PHOSPHATE GUANYL TRANSFERASE"/>
    <property type="match status" value="1"/>
</dbReference>
<dbReference type="CDD" id="cd04181">
    <property type="entry name" value="NTP_transferase"/>
    <property type="match status" value="1"/>
</dbReference>
<dbReference type="InterPro" id="IPR029044">
    <property type="entry name" value="Nucleotide-diphossugar_trans"/>
</dbReference>
<reference evidence="2 3" key="1">
    <citation type="journal article" date="2016" name="Nat. Commun.">
        <title>Thousands of microbial genomes shed light on interconnected biogeochemical processes in an aquifer system.</title>
        <authorList>
            <person name="Anantharaman K."/>
            <person name="Brown C.T."/>
            <person name="Hug L.A."/>
            <person name="Sharon I."/>
            <person name="Castelle C.J."/>
            <person name="Probst A.J."/>
            <person name="Thomas B.C."/>
            <person name="Singh A."/>
            <person name="Wilkins M.J."/>
            <person name="Karaoz U."/>
            <person name="Brodie E.L."/>
            <person name="Williams K.H."/>
            <person name="Hubbard S.S."/>
            <person name="Banfield J.F."/>
        </authorList>
    </citation>
    <scope>NUCLEOTIDE SEQUENCE [LARGE SCALE GENOMIC DNA]</scope>
</reference>
<proteinExistence type="predicted"/>
<dbReference type="EMBL" id="MFDO01000009">
    <property type="protein sequence ID" value="OGE65758.1"/>
    <property type="molecule type" value="Genomic_DNA"/>
</dbReference>
<name>A0A1F5MK87_9BACT</name>
<gene>
    <name evidence="2" type="ORF">A3B49_02730</name>
</gene>
<dbReference type="AlphaFoldDB" id="A0A1F5MK87"/>
<dbReference type="Gene3D" id="3.90.550.10">
    <property type="entry name" value="Spore Coat Polysaccharide Biosynthesis Protein SpsA, Chain A"/>
    <property type="match status" value="1"/>
</dbReference>
<evidence type="ECO:0000259" key="1">
    <source>
        <dbReference type="Pfam" id="PF00483"/>
    </source>
</evidence>
<dbReference type="InterPro" id="IPR005835">
    <property type="entry name" value="NTP_transferase_dom"/>
</dbReference>
<evidence type="ECO:0000313" key="2">
    <source>
        <dbReference type="EMBL" id="OGE65758.1"/>
    </source>
</evidence>
<dbReference type="Proteomes" id="UP000178017">
    <property type="component" value="Unassembled WGS sequence"/>
</dbReference>
<evidence type="ECO:0000313" key="3">
    <source>
        <dbReference type="Proteomes" id="UP000178017"/>
    </source>
</evidence>
<organism evidence="2 3">
    <name type="scientific">Candidatus Daviesbacteria bacterium RIFCSPLOWO2_01_FULL_40_24</name>
    <dbReference type="NCBI Taxonomy" id="1797787"/>
    <lineage>
        <taxon>Bacteria</taxon>
        <taxon>Candidatus Daviesiibacteriota</taxon>
    </lineage>
</organism>
<protein>
    <recommendedName>
        <fullName evidence="1">Nucleotidyl transferase domain-containing protein</fullName>
    </recommendedName>
</protein>
<sequence>MTKAIILAGGKGERLRPYTDDKPKPMVPVGGIPDVEYQVIQLKKAGVKEIVFAVSYKKEYLMNYWGDGSKWNLDIHYSEEDQPLGRGGGIKKAMRLLKGEWEDTLVTNGDNLWKLDIPSLVNAHQISDALVTMVVVQLRSPYGIVEINDLDQVVGFVEKPLLPHWVNGGVYVFSKDILEKLPDIGDHEVETFPNLSKEKFLAYKSRDFWKGFDTIKDLIEAEKEVTEVFKDLTFSLPG</sequence>